<evidence type="ECO:0000256" key="2">
    <source>
        <dbReference type="SAM" id="Phobius"/>
    </source>
</evidence>
<evidence type="ECO:0000313" key="3">
    <source>
        <dbReference type="EMBL" id="MBP2620527.1"/>
    </source>
</evidence>
<gene>
    <name evidence="3" type="ORF">DHL47_04075</name>
</gene>
<evidence type="ECO:0008006" key="5">
    <source>
        <dbReference type="Google" id="ProtNLM"/>
    </source>
</evidence>
<feature type="region of interest" description="Disordered" evidence="1">
    <location>
        <begin position="175"/>
        <end position="200"/>
    </location>
</feature>
<keyword evidence="4" id="KW-1185">Reference proteome</keyword>
<reference evidence="3 4" key="1">
    <citation type="submission" date="2018-05" db="EMBL/GenBank/DDBJ databases">
        <title>Draft genome sequence of Streptococcus panodentis CCUG 70867T.</title>
        <authorList>
            <person name="Salva-Serra F."/>
            <person name="Mendez V."/>
            <person name="Jaen-Luchoro D."/>
            <person name="Gonzales-Siles L."/>
            <person name="Karlsson R."/>
            <person name="Engstrom-Jakobsson H."/>
            <person name="Busquets A."/>
            <person name="Gomila M."/>
            <person name="Pineiro-Iglesias B."/>
            <person name="Bennasar-Figueras A."/>
            <person name="Seeger M."/>
            <person name="Moore E."/>
        </authorList>
    </citation>
    <scope>NUCLEOTIDE SEQUENCE [LARGE SCALE GENOMIC DNA]</scope>
    <source>
        <strain evidence="3 4">CCUG 70867</strain>
    </source>
</reference>
<keyword evidence="2" id="KW-0472">Membrane</keyword>
<evidence type="ECO:0000313" key="4">
    <source>
        <dbReference type="Proteomes" id="UP001519349"/>
    </source>
</evidence>
<accession>A0ABS5AVD1</accession>
<dbReference type="EMBL" id="QFAY01000006">
    <property type="protein sequence ID" value="MBP2620527.1"/>
    <property type="molecule type" value="Genomic_DNA"/>
</dbReference>
<feature type="transmembrane region" description="Helical" evidence="2">
    <location>
        <begin position="41"/>
        <end position="62"/>
    </location>
</feature>
<keyword evidence="2" id="KW-0812">Transmembrane</keyword>
<dbReference type="RefSeq" id="WP_209550974.1">
    <property type="nucleotide sequence ID" value="NZ_QFAY01000006.1"/>
</dbReference>
<comment type="caution">
    <text evidence="3">The sequence shown here is derived from an EMBL/GenBank/DDBJ whole genome shotgun (WGS) entry which is preliminary data.</text>
</comment>
<name>A0ABS5AVD1_9STRE</name>
<sequence>MIIKHSPLKQLFFIFIALWFGSFAVWSAVDYLISSNPHKDTSFFALSLLTAAFFLLLLILAIRRLTVQSTILSIGSSCICYHYSGLLSAKTYRIPLEQISHARYNQDSEASEISLWMEDGFDDFSVFNQPRYKIYAYADSRLISIVFNKKRLKELENQGLNELLNQYKYGYRPTEPAAKTQQPAVSSDSPEDTGGDSVFF</sequence>
<organism evidence="3 4">
    <name type="scientific">Streptococcus panodentis</name>
    <dbReference type="NCBI Taxonomy" id="1581472"/>
    <lineage>
        <taxon>Bacteria</taxon>
        <taxon>Bacillati</taxon>
        <taxon>Bacillota</taxon>
        <taxon>Bacilli</taxon>
        <taxon>Lactobacillales</taxon>
        <taxon>Streptococcaceae</taxon>
        <taxon>Streptococcus</taxon>
    </lineage>
</organism>
<proteinExistence type="predicted"/>
<dbReference type="Proteomes" id="UP001519349">
    <property type="component" value="Unassembled WGS sequence"/>
</dbReference>
<evidence type="ECO:0000256" key="1">
    <source>
        <dbReference type="SAM" id="MobiDB-lite"/>
    </source>
</evidence>
<keyword evidence="2" id="KW-1133">Transmembrane helix</keyword>
<protein>
    <recommendedName>
        <fullName evidence="5">YcxB-like protein domain-containing protein</fullName>
    </recommendedName>
</protein>
<feature type="compositionally biased region" description="Polar residues" evidence="1">
    <location>
        <begin position="179"/>
        <end position="188"/>
    </location>
</feature>
<feature type="transmembrane region" description="Helical" evidence="2">
    <location>
        <begin position="12"/>
        <end position="29"/>
    </location>
</feature>